<evidence type="ECO:0000259" key="5">
    <source>
        <dbReference type="PROSITE" id="PS50931"/>
    </source>
</evidence>
<keyword evidence="4" id="KW-0804">Transcription</keyword>
<proteinExistence type="inferred from homology"/>
<name>A0A154BPM9_ANASB</name>
<comment type="similarity">
    <text evidence="1">Belongs to the LysR transcriptional regulatory family.</text>
</comment>
<dbReference type="InterPro" id="IPR000847">
    <property type="entry name" value="LysR_HTH_N"/>
</dbReference>
<dbReference type="Gene3D" id="1.10.10.10">
    <property type="entry name" value="Winged helix-like DNA-binding domain superfamily/Winged helix DNA-binding domain"/>
    <property type="match status" value="1"/>
</dbReference>
<evidence type="ECO:0000313" key="6">
    <source>
        <dbReference type="EMBL" id="KYZ75907.1"/>
    </source>
</evidence>
<dbReference type="OrthoDB" id="9803735at2"/>
<dbReference type="AlphaFoldDB" id="A0A154BPM9"/>
<protein>
    <recommendedName>
        <fullName evidence="5">HTH lysR-type domain-containing protein</fullName>
    </recommendedName>
</protein>
<dbReference type="SUPFAM" id="SSF46785">
    <property type="entry name" value="Winged helix' DNA-binding domain"/>
    <property type="match status" value="1"/>
</dbReference>
<dbReference type="PANTHER" id="PTHR30126">
    <property type="entry name" value="HTH-TYPE TRANSCRIPTIONAL REGULATOR"/>
    <property type="match status" value="1"/>
</dbReference>
<dbReference type="PRINTS" id="PR00039">
    <property type="entry name" value="HTHLYSR"/>
</dbReference>
<dbReference type="RefSeq" id="WP_066243883.1">
    <property type="nucleotide sequence ID" value="NZ_LSGP01000020.1"/>
</dbReference>
<dbReference type="PROSITE" id="PS50931">
    <property type="entry name" value="HTH_LYSR"/>
    <property type="match status" value="1"/>
</dbReference>
<evidence type="ECO:0000256" key="1">
    <source>
        <dbReference type="ARBA" id="ARBA00009437"/>
    </source>
</evidence>
<dbReference type="PANTHER" id="PTHR30126:SF40">
    <property type="entry name" value="HTH-TYPE TRANSCRIPTIONAL REGULATOR GLTR"/>
    <property type="match status" value="1"/>
</dbReference>
<dbReference type="EMBL" id="LSGP01000020">
    <property type="protein sequence ID" value="KYZ75907.1"/>
    <property type="molecule type" value="Genomic_DNA"/>
</dbReference>
<dbReference type="CDD" id="cd05466">
    <property type="entry name" value="PBP2_LTTR_substrate"/>
    <property type="match status" value="1"/>
</dbReference>
<keyword evidence="7" id="KW-1185">Reference proteome</keyword>
<dbReference type="InterPro" id="IPR005119">
    <property type="entry name" value="LysR_subst-bd"/>
</dbReference>
<feature type="domain" description="HTH lysR-type" evidence="5">
    <location>
        <begin position="1"/>
        <end position="56"/>
    </location>
</feature>
<reference evidence="6 7" key="1">
    <citation type="submission" date="2016-02" db="EMBL/GenBank/DDBJ databases">
        <title>Anaerosporomusa subterraneum gen. nov., sp. nov., a spore-forming obligate anaerobe isolated from saprolite.</title>
        <authorList>
            <person name="Choi J.K."/>
            <person name="Shah M."/>
            <person name="Yee N."/>
        </authorList>
    </citation>
    <scope>NUCLEOTIDE SEQUENCE [LARGE SCALE GENOMIC DNA]</scope>
    <source>
        <strain evidence="6 7">RU4</strain>
    </source>
</reference>
<dbReference type="STRING" id="1794912.AXX12_11990"/>
<dbReference type="InterPro" id="IPR036388">
    <property type="entry name" value="WH-like_DNA-bd_sf"/>
</dbReference>
<dbReference type="Gene3D" id="3.40.190.290">
    <property type="match status" value="1"/>
</dbReference>
<evidence type="ECO:0000313" key="7">
    <source>
        <dbReference type="Proteomes" id="UP000076268"/>
    </source>
</evidence>
<keyword evidence="3" id="KW-0238">DNA-binding</keyword>
<comment type="caution">
    <text evidence="6">The sequence shown here is derived from an EMBL/GenBank/DDBJ whole genome shotgun (WGS) entry which is preliminary data.</text>
</comment>
<gene>
    <name evidence="6" type="ORF">AXX12_11990</name>
</gene>
<evidence type="ECO:0000256" key="3">
    <source>
        <dbReference type="ARBA" id="ARBA00023125"/>
    </source>
</evidence>
<accession>A0A154BPM9</accession>
<dbReference type="Proteomes" id="UP000076268">
    <property type="component" value="Unassembled WGS sequence"/>
</dbReference>
<evidence type="ECO:0000256" key="2">
    <source>
        <dbReference type="ARBA" id="ARBA00023015"/>
    </source>
</evidence>
<dbReference type="Pfam" id="PF00126">
    <property type="entry name" value="HTH_1"/>
    <property type="match status" value="1"/>
</dbReference>
<dbReference type="Pfam" id="PF03466">
    <property type="entry name" value="LysR_substrate"/>
    <property type="match status" value="1"/>
</dbReference>
<evidence type="ECO:0000256" key="4">
    <source>
        <dbReference type="ARBA" id="ARBA00023163"/>
    </source>
</evidence>
<sequence length="329" mass="37768">MDLGCKMFLLAVEEMNFTKAACRAFVTQQCLSSHIKKLEEEYDVNLFERTPQLRLTPAGESLYYSLRQIQIAESAMIEKLSEIKTEMRGKIIFGINATRARVLLPDLFTEYHQRFPLVNLSIILDDMRNLVPKLLNGKIDMFLGIDCISNNDFNVLPLGQDEVFFIATETILQKFAVSPDAYKQTISSAEIDLLNFPNLPFAGNYIGSSFNNLVKRYLDSRNIHQEIVLSVSDYELQISLCIRSQLVAFCPKTGLDKVIEQNNRNDKPLRIFKLYGMKDFLRIDLITHKDGYQPHFAKEFISLLQEHIQKHDQFIAGYIGLESRLPVSP</sequence>
<dbReference type="SUPFAM" id="SSF53850">
    <property type="entry name" value="Periplasmic binding protein-like II"/>
    <property type="match status" value="1"/>
</dbReference>
<dbReference type="GO" id="GO:0003700">
    <property type="term" value="F:DNA-binding transcription factor activity"/>
    <property type="evidence" value="ECO:0007669"/>
    <property type="project" value="InterPro"/>
</dbReference>
<organism evidence="6 7">
    <name type="scientific">Anaerosporomusa subterranea</name>
    <dbReference type="NCBI Taxonomy" id="1794912"/>
    <lineage>
        <taxon>Bacteria</taxon>
        <taxon>Bacillati</taxon>
        <taxon>Bacillota</taxon>
        <taxon>Negativicutes</taxon>
        <taxon>Acetonemataceae</taxon>
        <taxon>Anaerosporomusa</taxon>
    </lineage>
</organism>
<dbReference type="GO" id="GO:0000976">
    <property type="term" value="F:transcription cis-regulatory region binding"/>
    <property type="evidence" value="ECO:0007669"/>
    <property type="project" value="TreeGrafter"/>
</dbReference>
<keyword evidence="2" id="KW-0805">Transcription regulation</keyword>
<dbReference type="InterPro" id="IPR036390">
    <property type="entry name" value="WH_DNA-bd_sf"/>
</dbReference>